<dbReference type="Pfam" id="PF13191">
    <property type="entry name" value="AAA_16"/>
    <property type="match status" value="1"/>
</dbReference>
<dbReference type="CDD" id="cd16922">
    <property type="entry name" value="HATPase_EvgS-ArcB-TorS-like"/>
    <property type="match status" value="1"/>
</dbReference>
<proteinExistence type="predicted"/>
<dbReference type="InterPro" id="IPR027417">
    <property type="entry name" value="P-loop_NTPase"/>
</dbReference>
<protein>
    <recommendedName>
        <fullName evidence="2">histidine kinase</fullName>
        <ecNumber evidence="2">2.7.13.3</ecNumber>
    </recommendedName>
</protein>
<name>A0ABZ2K6B3_9BACT</name>
<dbReference type="SMART" id="SM00388">
    <property type="entry name" value="HisKA"/>
    <property type="match status" value="1"/>
</dbReference>
<accession>A0ABZ2K6B3</accession>
<dbReference type="SMART" id="SM00065">
    <property type="entry name" value="GAF"/>
    <property type="match status" value="1"/>
</dbReference>
<reference evidence="6 7" key="1">
    <citation type="submission" date="2021-12" db="EMBL/GenBank/DDBJ databases">
        <title>Discovery of the Pendulisporaceae a myxobacterial family with distinct sporulation behavior and unique specialized metabolism.</title>
        <authorList>
            <person name="Garcia R."/>
            <person name="Popoff A."/>
            <person name="Bader C.D."/>
            <person name="Loehr J."/>
            <person name="Walesch S."/>
            <person name="Walt C."/>
            <person name="Boldt J."/>
            <person name="Bunk B."/>
            <person name="Haeckl F.J.F.P.J."/>
            <person name="Gunesch A.P."/>
            <person name="Birkelbach J."/>
            <person name="Nuebel U."/>
            <person name="Pietschmann T."/>
            <person name="Bach T."/>
            <person name="Mueller R."/>
        </authorList>
    </citation>
    <scope>NUCLEOTIDE SEQUENCE [LARGE SCALE GENOMIC DNA]</scope>
    <source>
        <strain evidence="6 7">MSr12523</strain>
    </source>
</reference>
<dbReference type="PRINTS" id="PR00344">
    <property type="entry name" value="BCTRLSENSOR"/>
</dbReference>
<gene>
    <name evidence="6" type="ORF">LZC95_48255</name>
</gene>
<dbReference type="PANTHER" id="PTHR43642">
    <property type="entry name" value="HYBRID SIGNAL TRANSDUCTION HISTIDINE KINASE G"/>
    <property type="match status" value="1"/>
</dbReference>
<evidence type="ECO:0000259" key="4">
    <source>
        <dbReference type="PROSITE" id="PS50011"/>
    </source>
</evidence>
<evidence type="ECO:0000313" key="6">
    <source>
        <dbReference type="EMBL" id="WXA94227.1"/>
    </source>
</evidence>
<dbReference type="InterPro" id="IPR000719">
    <property type="entry name" value="Prot_kinase_dom"/>
</dbReference>
<dbReference type="Gene3D" id="1.10.510.10">
    <property type="entry name" value="Transferase(Phosphotransferase) domain 1"/>
    <property type="match status" value="1"/>
</dbReference>
<dbReference type="SMART" id="SM00220">
    <property type="entry name" value="S_TKc"/>
    <property type="match status" value="1"/>
</dbReference>
<dbReference type="InterPro" id="IPR003594">
    <property type="entry name" value="HATPase_dom"/>
</dbReference>
<evidence type="ECO:0000256" key="1">
    <source>
        <dbReference type="ARBA" id="ARBA00000085"/>
    </source>
</evidence>
<feature type="domain" description="Protein kinase" evidence="4">
    <location>
        <begin position="5"/>
        <end position="278"/>
    </location>
</feature>
<dbReference type="Pfam" id="PF01590">
    <property type="entry name" value="GAF"/>
    <property type="match status" value="1"/>
</dbReference>
<organism evidence="6 7">
    <name type="scientific">Pendulispora brunnea</name>
    <dbReference type="NCBI Taxonomy" id="2905690"/>
    <lineage>
        <taxon>Bacteria</taxon>
        <taxon>Pseudomonadati</taxon>
        <taxon>Myxococcota</taxon>
        <taxon>Myxococcia</taxon>
        <taxon>Myxococcales</taxon>
        <taxon>Sorangiineae</taxon>
        <taxon>Pendulisporaceae</taxon>
        <taxon>Pendulispora</taxon>
    </lineage>
</organism>
<dbReference type="CDD" id="cd14014">
    <property type="entry name" value="STKc_PknB_like"/>
    <property type="match status" value="1"/>
</dbReference>
<dbReference type="InterPro" id="IPR003661">
    <property type="entry name" value="HisK_dim/P_dom"/>
</dbReference>
<dbReference type="InterPro" id="IPR036890">
    <property type="entry name" value="HATPase_C_sf"/>
</dbReference>
<dbReference type="Gene3D" id="1.10.287.130">
    <property type="match status" value="1"/>
</dbReference>
<dbReference type="Proteomes" id="UP001379533">
    <property type="component" value="Chromosome"/>
</dbReference>
<dbReference type="Gene3D" id="3.40.50.300">
    <property type="entry name" value="P-loop containing nucleotide triphosphate hydrolases"/>
    <property type="match status" value="1"/>
</dbReference>
<dbReference type="RefSeq" id="WP_394844829.1">
    <property type="nucleotide sequence ID" value="NZ_CP089982.1"/>
</dbReference>
<dbReference type="PROSITE" id="PS50011">
    <property type="entry name" value="PROTEIN_KINASE_DOM"/>
    <property type="match status" value="1"/>
</dbReference>
<dbReference type="Gene3D" id="3.30.565.10">
    <property type="entry name" value="Histidine kinase-like ATPase, C-terminal domain"/>
    <property type="match status" value="1"/>
</dbReference>
<dbReference type="PROSITE" id="PS50109">
    <property type="entry name" value="HIS_KIN"/>
    <property type="match status" value="1"/>
</dbReference>
<dbReference type="Pfam" id="PF02518">
    <property type="entry name" value="HATPase_c"/>
    <property type="match status" value="1"/>
</dbReference>
<keyword evidence="3" id="KW-0597">Phosphoprotein</keyword>
<feature type="domain" description="Histidine kinase" evidence="5">
    <location>
        <begin position="1514"/>
        <end position="1773"/>
    </location>
</feature>
<evidence type="ECO:0000313" key="7">
    <source>
        <dbReference type="Proteomes" id="UP001379533"/>
    </source>
</evidence>
<dbReference type="InterPro" id="IPR003018">
    <property type="entry name" value="GAF"/>
</dbReference>
<dbReference type="SMART" id="SM00387">
    <property type="entry name" value="HATPase_c"/>
    <property type="match status" value="1"/>
</dbReference>
<dbReference type="CDD" id="cd00082">
    <property type="entry name" value="HisKA"/>
    <property type="match status" value="1"/>
</dbReference>
<dbReference type="InterPro" id="IPR053159">
    <property type="entry name" value="Hybrid_Histidine_Kinase"/>
</dbReference>
<dbReference type="SUPFAM" id="SSF55781">
    <property type="entry name" value="GAF domain-like"/>
    <property type="match status" value="1"/>
</dbReference>
<dbReference type="InterPro" id="IPR005467">
    <property type="entry name" value="His_kinase_dom"/>
</dbReference>
<dbReference type="SUPFAM" id="SSF56112">
    <property type="entry name" value="Protein kinase-like (PK-like)"/>
    <property type="match status" value="1"/>
</dbReference>
<dbReference type="InterPro" id="IPR004358">
    <property type="entry name" value="Sig_transdc_His_kin-like_C"/>
</dbReference>
<evidence type="ECO:0000259" key="5">
    <source>
        <dbReference type="PROSITE" id="PS50109"/>
    </source>
</evidence>
<dbReference type="EMBL" id="CP089982">
    <property type="protein sequence ID" value="WXA94227.1"/>
    <property type="molecule type" value="Genomic_DNA"/>
</dbReference>
<keyword evidence="7" id="KW-1185">Reference proteome</keyword>
<dbReference type="InterPro" id="IPR011009">
    <property type="entry name" value="Kinase-like_dom_sf"/>
</dbReference>
<dbReference type="PANTHER" id="PTHR43642:SF1">
    <property type="entry name" value="HYBRID SIGNAL TRANSDUCTION HISTIDINE KINASE G"/>
    <property type="match status" value="1"/>
</dbReference>
<dbReference type="InterPro" id="IPR029016">
    <property type="entry name" value="GAF-like_dom_sf"/>
</dbReference>
<evidence type="ECO:0000256" key="3">
    <source>
        <dbReference type="ARBA" id="ARBA00022553"/>
    </source>
</evidence>
<dbReference type="Gene3D" id="3.30.450.40">
    <property type="match status" value="1"/>
</dbReference>
<dbReference type="SUPFAM" id="SSF52540">
    <property type="entry name" value="P-loop containing nucleoside triphosphate hydrolases"/>
    <property type="match status" value="1"/>
</dbReference>
<dbReference type="InterPro" id="IPR036097">
    <property type="entry name" value="HisK_dim/P_sf"/>
</dbReference>
<sequence length="1781" mass="197844">MYEGFAIEEILSESARSSVYRARQTARSPDLSAWPENVVLKVLQGSSACREYRARYRHEFETLQRVNSSHVIRAYDLRAEQGTTFLVLEDFGATSLERFAAQQPLSMEQTLRVGMQICTALAAIHDAQIVHNDVKPANIVYCPNSGEAKLIDFGASTSLVAPVSTEASQRDPLRREFTLAYVSPEQTGRMNRSIDHRTDLYSLGVTLYELLTRRTLFTGGDTLEWVHAHLARRPKPPAEADSRIPKSVSDIVMKLLEKNPEDRYRSAVGVKADLERCLADRDARFELGRDDVLHAFSIPHRLYGRASELQRLGAAFERTVNGPCELVLVSGYSGIGKTSLIQDLHVPVSHRHGYFISGKFDQLRRSVPYAAITEAFHELVQQLLCEPEQCLAQWRREILEALGDKARALFDVIPELERLLGPQPEVPILGAIETQNRFNLIFGRFLDVLCRPEHPLVMFIDDLQWIDSASLRLMEIFVPGGERRNLLVIGTYRDNEVDAVHPLKRFLEGRRAQQHVFEEIALGPLTPADLTQLCADVLHRSPHDVEPLVALLQQKTDGNPFFVNQFLHALHADGALTFDCGARHFTWKPEVIRERSATENVADLLSRRLSSLSADGLHIVHLAACIGNQFDLRTLAWICDLSEEATYAKLLPALNAGFVLPTSGLETTASDAAPTLVHRQFRFLHDRVQQAAYDSEDVEARKQSHLRIGRRLLQQAGDEEQMDRIFATADHLNTARELVTGAERCTLARLNLLAGQLAKRANAYGAASAYYQVGLECIGSWEEDHEANMAMRLEYAEIEYLLGHFEQSEKISLDLMDRARTPMERADVCRLLVWQCTLEMKYEGVFRWGFAGLRALGIVIPEEGDLTPVLDAEMASIERHMAGRSIHGLIDMPAMTEPRVIAALRLLVGMLPAAYMSNQALHAVFNAKLANLSITYGNCPESATAYSSFGMLLVYGKGDYRAGYEYGMLGWQLAKRGGYLAQLCKNGVNMGAFIVPWTEHLQASMAYFDEGYRAGLDAGELQWAGYNLQFKSILVFHSGEPLAKVKEESHENLLFCLRTRHAVGPTFIETVLFPVLNLLGETDSDVTFAIGETDVPSWLKKHETQKTQMTCLYVGLAQALYLHGKVELALAWCRKAEELLTFVRGFITSAVHALFYGLCLLDTDAAGSAAPIEACRKKLARWAESSPANFRHMHAILEAAVARAAGDPWRALTLLDGASRSANKQGFRQYAALACELAGKLLIESGQHEMGLSYIADARDAYRAWGAKHKLMQLDRAYPQDGSVVRGRDSYPSHSPAWSSTGSLDESIDLTAIAKASQAISSEMEPDRVFCVLLEMCLASAGAETAVLVLARDEECSVESRPRQAAEFRAVARARAFGEVEIRTMPLAECPELVPAVVHYVAHTGESRVLNDATADPTFGRDETLQRRAPKSVLCVPVMRGGGLIGVLYLENNQTTNAFTVGRVRVLQVLASQAAISLDNARLYSELKENNEKLTMALEAARESARLKTEFLANTSHELRTPLNAIVNIPNGLAARLSERTEWICTACEELVLLRPKPVCPACGAQDSFSKRSVCLYRGRRDDAVSYLRVVQTNGEQLIGLVEDLLDMSRLDAARMRIDPVELDAHEAAREVVDKMRALGEKRRVHVALRAEGVAPTLLADHGRLQQVLINLVDNAIKFSSEGGAVEVAVRQDHEGFALFTVRDDGIGIAQHEQGKIFESFYQVDGTNTRHAGGAGLGLAISREIVRLHRGEIWVESQPGRGSIFYVRLPCVEEVKRAERA</sequence>
<evidence type="ECO:0000256" key="2">
    <source>
        <dbReference type="ARBA" id="ARBA00012438"/>
    </source>
</evidence>
<dbReference type="SUPFAM" id="SSF55874">
    <property type="entry name" value="ATPase domain of HSP90 chaperone/DNA topoisomerase II/histidine kinase"/>
    <property type="match status" value="1"/>
</dbReference>
<comment type="catalytic activity">
    <reaction evidence="1">
        <text>ATP + protein L-histidine = ADP + protein N-phospho-L-histidine.</text>
        <dbReference type="EC" id="2.7.13.3"/>
    </reaction>
</comment>
<dbReference type="InterPro" id="IPR008271">
    <property type="entry name" value="Ser/Thr_kinase_AS"/>
</dbReference>
<dbReference type="Pfam" id="PF00069">
    <property type="entry name" value="Pkinase"/>
    <property type="match status" value="1"/>
</dbReference>
<dbReference type="InterPro" id="IPR041664">
    <property type="entry name" value="AAA_16"/>
</dbReference>
<dbReference type="Gene3D" id="3.30.200.20">
    <property type="entry name" value="Phosphorylase Kinase, domain 1"/>
    <property type="match status" value="1"/>
</dbReference>
<dbReference type="EC" id="2.7.13.3" evidence="2"/>
<dbReference type="SUPFAM" id="SSF47384">
    <property type="entry name" value="Homodimeric domain of signal transducing histidine kinase"/>
    <property type="match status" value="1"/>
</dbReference>
<dbReference type="PROSITE" id="PS00108">
    <property type="entry name" value="PROTEIN_KINASE_ST"/>
    <property type="match status" value="1"/>
</dbReference>